<dbReference type="Proteomes" id="UP000308652">
    <property type="component" value="Unassembled WGS sequence"/>
</dbReference>
<evidence type="ECO:0000313" key="1">
    <source>
        <dbReference type="EMBL" id="TFK39169.1"/>
    </source>
</evidence>
<keyword evidence="2" id="KW-1185">Reference proteome</keyword>
<reference evidence="1 2" key="1">
    <citation type="journal article" date="2019" name="Nat. Ecol. Evol.">
        <title>Megaphylogeny resolves global patterns of mushroom evolution.</title>
        <authorList>
            <person name="Varga T."/>
            <person name="Krizsan K."/>
            <person name="Foldi C."/>
            <person name="Dima B."/>
            <person name="Sanchez-Garcia M."/>
            <person name="Sanchez-Ramirez S."/>
            <person name="Szollosi G.J."/>
            <person name="Szarkandi J.G."/>
            <person name="Papp V."/>
            <person name="Albert L."/>
            <person name="Andreopoulos W."/>
            <person name="Angelini C."/>
            <person name="Antonin V."/>
            <person name="Barry K.W."/>
            <person name="Bougher N.L."/>
            <person name="Buchanan P."/>
            <person name="Buyck B."/>
            <person name="Bense V."/>
            <person name="Catcheside P."/>
            <person name="Chovatia M."/>
            <person name="Cooper J."/>
            <person name="Damon W."/>
            <person name="Desjardin D."/>
            <person name="Finy P."/>
            <person name="Geml J."/>
            <person name="Haridas S."/>
            <person name="Hughes K."/>
            <person name="Justo A."/>
            <person name="Karasinski D."/>
            <person name="Kautmanova I."/>
            <person name="Kiss B."/>
            <person name="Kocsube S."/>
            <person name="Kotiranta H."/>
            <person name="LaButti K.M."/>
            <person name="Lechner B.E."/>
            <person name="Liimatainen K."/>
            <person name="Lipzen A."/>
            <person name="Lukacs Z."/>
            <person name="Mihaltcheva S."/>
            <person name="Morgado L.N."/>
            <person name="Niskanen T."/>
            <person name="Noordeloos M.E."/>
            <person name="Ohm R.A."/>
            <person name="Ortiz-Santana B."/>
            <person name="Ovrebo C."/>
            <person name="Racz N."/>
            <person name="Riley R."/>
            <person name="Savchenko A."/>
            <person name="Shiryaev A."/>
            <person name="Soop K."/>
            <person name="Spirin V."/>
            <person name="Szebenyi C."/>
            <person name="Tomsovsky M."/>
            <person name="Tulloss R.E."/>
            <person name="Uehling J."/>
            <person name="Grigoriev I.V."/>
            <person name="Vagvolgyi C."/>
            <person name="Papp T."/>
            <person name="Martin F.M."/>
            <person name="Miettinen O."/>
            <person name="Hibbett D.S."/>
            <person name="Nagy L.G."/>
        </authorList>
    </citation>
    <scope>NUCLEOTIDE SEQUENCE [LARGE SCALE GENOMIC DNA]</scope>
    <source>
        <strain evidence="1 2">CBS 166.37</strain>
    </source>
</reference>
<organism evidence="1 2">
    <name type="scientific">Crucibulum laeve</name>
    <dbReference type="NCBI Taxonomy" id="68775"/>
    <lineage>
        <taxon>Eukaryota</taxon>
        <taxon>Fungi</taxon>
        <taxon>Dikarya</taxon>
        <taxon>Basidiomycota</taxon>
        <taxon>Agaricomycotina</taxon>
        <taxon>Agaricomycetes</taxon>
        <taxon>Agaricomycetidae</taxon>
        <taxon>Agaricales</taxon>
        <taxon>Agaricineae</taxon>
        <taxon>Nidulariaceae</taxon>
        <taxon>Crucibulum</taxon>
    </lineage>
</organism>
<accession>A0A5C3M176</accession>
<sequence>MPGNQQCFTVPISSLEPTLQEELKQKAISERNSDFQINNLDKESDTVYYIVVDPPVSEFPNDRMEERPHNSVNRHHTDSLANSFLGAHQESHIKASSPISHQHHIPHITVSAGNSVSGDSVHTGHDGPLHSIMPEATMLGSYIGRNTFHPAFGIEDPRGENYESRINRPDLNSPLEWIRFLTCLNDMGLCALHVVEMHWYKQPRFPGHEYIVLGFAETLKMEEDDGRSVPVYGDARVWMRLERDTGSWFTILAQMNRIPQNCQDKATVSQRFDELVTRDQIRLASLVVKSDMQSFIAPLHIVLLLRILREKVSLYDFVTFNCWWFAGCIWENISYWVRMSGLGANLTLMTGGADKLLRADAVTEVHEHSQLQTISRGAPNNHERFAQVAEASQEIREYCQKKLLDDAYNLAESTQFIEDAESFLELNELAQTAGRMDPEFNEILYVDF</sequence>
<dbReference type="AlphaFoldDB" id="A0A5C3M176"/>
<protein>
    <submittedName>
        <fullName evidence="1">Uncharacterized protein</fullName>
    </submittedName>
</protein>
<dbReference type="EMBL" id="ML213600">
    <property type="protein sequence ID" value="TFK39169.1"/>
    <property type="molecule type" value="Genomic_DNA"/>
</dbReference>
<gene>
    <name evidence="1" type="ORF">BDQ12DRAFT_665513</name>
</gene>
<name>A0A5C3M176_9AGAR</name>
<dbReference type="OrthoDB" id="4762016at2759"/>
<evidence type="ECO:0000313" key="2">
    <source>
        <dbReference type="Proteomes" id="UP000308652"/>
    </source>
</evidence>
<proteinExistence type="predicted"/>